<evidence type="ECO:0000313" key="1">
    <source>
        <dbReference type="EMBL" id="KOM34875.1"/>
    </source>
</evidence>
<proteinExistence type="predicted"/>
<reference evidence="2" key="1">
    <citation type="journal article" date="2015" name="Proc. Natl. Acad. Sci. U.S.A.">
        <title>Genome sequencing of adzuki bean (Vigna angularis) provides insight into high starch and low fat accumulation and domestication.</title>
        <authorList>
            <person name="Yang K."/>
            <person name="Tian Z."/>
            <person name="Chen C."/>
            <person name="Luo L."/>
            <person name="Zhao B."/>
            <person name="Wang Z."/>
            <person name="Yu L."/>
            <person name="Li Y."/>
            <person name="Sun Y."/>
            <person name="Li W."/>
            <person name="Chen Y."/>
            <person name="Li Y."/>
            <person name="Zhang Y."/>
            <person name="Ai D."/>
            <person name="Zhao J."/>
            <person name="Shang C."/>
            <person name="Ma Y."/>
            <person name="Wu B."/>
            <person name="Wang M."/>
            <person name="Gao L."/>
            <person name="Sun D."/>
            <person name="Zhang P."/>
            <person name="Guo F."/>
            <person name="Wang W."/>
            <person name="Li Y."/>
            <person name="Wang J."/>
            <person name="Varshney R.K."/>
            <person name="Wang J."/>
            <person name="Ling H.Q."/>
            <person name="Wan P."/>
        </authorList>
    </citation>
    <scope>NUCLEOTIDE SEQUENCE</scope>
    <source>
        <strain evidence="2">cv. Jingnong 6</strain>
    </source>
</reference>
<name>A0A0L9TWE9_PHAAN</name>
<protein>
    <submittedName>
        <fullName evidence="1">Uncharacterized protein</fullName>
    </submittedName>
</protein>
<accession>A0A0L9TWE9</accession>
<dbReference type="Gramene" id="KOM34875">
    <property type="protein sequence ID" value="KOM34875"/>
    <property type="gene ID" value="LR48_Vigan02g102500"/>
</dbReference>
<sequence>MEKHQERRIAAALSATLGALSARVHCLTPGFPFLEPSAQDASGSRLGTLFRGAERNFVESHHACLPSKLTLSATFDPHTAERHKVQGLPLATFQHTTFIFIFLEFHCASINALLHDALFITSCQLLVHIIQPIFIHHASEVIASSFSRSRNREHLHFFHFSTSKKPHPLGFLPLKRIIITISFESFFDFEFLNVPLHPFSSEKLRGVRIELSQLLSSSPRAFVHQVSSELWSSTRQR</sequence>
<dbReference type="EMBL" id="CM003372">
    <property type="protein sequence ID" value="KOM34875.1"/>
    <property type="molecule type" value="Genomic_DNA"/>
</dbReference>
<evidence type="ECO:0000313" key="2">
    <source>
        <dbReference type="Proteomes" id="UP000053144"/>
    </source>
</evidence>
<dbReference type="AlphaFoldDB" id="A0A0L9TWE9"/>
<gene>
    <name evidence="1" type="ORF">LR48_Vigan02g102500</name>
</gene>
<organism evidence="1 2">
    <name type="scientific">Phaseolus angularis</name>
    <name type="common">Azuki bean</name>
    <name type="synonym">Vigna angularis</name>
    <dbReference type="NCBI Taxonomy" id="3914"/>
    <lineage>
        <taxon>Eukaryota</taxon>
        <taxon>Viridiplantae</taxon>
        <taxon>Streptophyta</taxon>
        <taxon>Embryophyta</taxon>
        <taxon>Tracheophyta</taxon>
        <taxon>Spermatophyta</taxon>
        <taxon>Magnoliopsida</taxon>
        <taxon>eudicotyledons</taxon>
        <taxon>Gunneridae</taxon>
        <taxon>Pentapetalae</taxon>
        <taxon>rosids</taxon>
        <taxon>fabids</taxon>
        <taxon>Fabales</taxon>
        <taxon>Fabaceae</taxon>
        <taxon>Papilionoideae</taxon>
        <taxon>50 kb inversion clade</taxon>
        <taxon>NPAAA clade</taxon>
        <taxon>indigoferoid/millettioid clade</taxon>
        <taxon>Phaseoleae</taxon>
        <taxon>Vigna</taxon>
    </lineage>
</organism>
<dbReference type="Proteomes" id="UP000053144">
    <property type="component" value="Chromosome 2"/>
</dbReference>